<keyword evidence="3" id="KW-0479">Metal-binding</keyword>
<keyword evidence="7" id="KW-0732">Signal</keyword>
<dbReference type="EC" id="4.2.1.1" evidence="2"/>
<dbReference type="PROSITE" id="PS51144">
    <property type="entry name" value="ALPHA_CA_2"/>
    <property type="match status" value="1"/>
</dbReference>
<organism evidence="9">
    <name type="scientific">Acetabularia acetabulum</name>
    <name type="common">Mermaid's wine glass</name>
    <name type="synonym">Acetabularia mediterranea</name>
    <dbReference type="NCBI Taxonomy" id="35845"/>
    <lineage>
        <taxon>Eukaryota</taxon>
        <taxon>Viridiplantae</taxon>
        <taxon>Chlorophyta</taxon>
        <taxon>core chlorophytes</taxon>
        <taxon>Ulvophyceae</taxon>
        <taxon>TCBD clade</taxon>
        <taxon>Dasycladales</taxon>
        <taxon>Polyphysaceae</taxon>
        <taxon>Acetabularia</taxon>
    </lineage>
</organism>
<dbReference type="Gene3D" id="3.10.200.10">
    <property type="entry name" value="Alpha carbonic anhydrase"/>
    <property type="match status" value="1"/>
</dbReference>
<name>Q9SWA2_ACEAT</name>
<feature type="chain" id="PRO_5004337327" description="carbonic anhydrase" evidence="7">
    <location>
        <begin position="17"/>
        <end position="325"/>
    </location>
</feature>
<evidence type="ECO:0000259" key="8">
    <source>
        <dbReference type="PROSITE" id="PS51144"/>
    </source>
</evidence>
<dbReference type="EMBL" id="AF170173">
    <property type="protein sequence ID" value="AAD51633.1"/>
    <property type="molecule type" value="mRNA"/>
</dbReference>
<dbReference type="InterPro" id="IPR023561">
    <property type="entry name" value="Carbonic_anhydrase_a-class"/>
</dbReference>
<dbReference type="InterPro" id="IPR041891">
    <property type="entry name" value="Alpha_CA_prokaryot-like"/>
</dbReference>
<evidence type="ECO:0000256" key="2">
    <source>
        <dbReference type="ARBA" id="ARBA00012925"/>
    </source>
</evidence>
<protein>
    <recommendedName>
        <fullName evidence="2">carbonic anhydrase</fullName>
        <ecNumber evidence="2">4.2.1.1</ecNumber>
    </recommendedName>
</protein>
<feature type="signal peptide" evidence="7">
    <location>
        <begin position="1"/>
        <end position="16"/>
    </location>
</feature>
<dbReference type="CDD" id="cd03124">
    <property type="entry name" value="alpha_CA_prokaryotic_like"/>
    <property type="match status" value="1"/>
</dbReference>
<comment type="similarity">
    <text evidence="1">Belongs to the alpha-carbonic anhydrase family.</text>
</comment>
<dbReference type="PANTHER" id="PTHR18952">
    <property type="entry name" value="CARBONIC ANHYDRASE"/>
    <property type="match status" value="1"/>
</dbReference>
<feature type="domain" description="Alpha-carbonic anhydrase" evidence="8">
    <location>
        <begin position="23"/>
        <end position="323"/>
    </location>
</feature>
<dbReference type="InterPro" id="IPR001148">
    <property type="entry name" value="CA_dom"/>
</dbReference>
<proteinExistence type="evidence at transcript level"/>
<keyword evidence="4" id="KW-0862">Zinc</keyword>
<reference evidence="9" key="1">
    <citation type="submission" date="1999-07" db="EMBL/GenBank/DDBJ databases">
        <title>Asymmetric mRNA distribution correlates with enzymatic activity for carbonic anhydrases in Acetabularia acetabulum.</title>
        <authorList>
            <person name="Serikawa K.A."/>
            <person name="Mandoli D.F."/>
        </authorList>
    </citation>
    <scope>NUCLEOTIDE SEQUENCE</scope>
</reference>
<evidence type="ECO:0000313" key="9">
    <source>
        <dbReference type="EMBL" id="AAD51633.1"/>
    </source>
</evidence>
<evidence type="ECO:0000256" key="5">
    <source>
        <dbReference type="ARBA" id="ARBA00023239"/>
    </source>
</evidence>
<evidence type="ECO:0000256" key="3">
    <source>
        <dbReference type="ARBA" id="ARBA00022723"/>
    </source>
</evidence>
<dbReference type="SUPFAM" id="SSF51069">
    <property type="entry name" value="Carbonic anhydrase"/>
    <property type="match status" value="1"/>
</dbReference>
<evidence type="ECO:0000256" key="4">
    <source>
        <dbReference type="ARBA" id="ARBA00022833"/>
    </source>
</evidence>
<dbReference type="GO" id="GO:0004089">
    <property type="term" value="F:carbonate dehydratase activity"/>
    <property type="evidence" value="ECO:0007669"/>
    <property type="project" value="UniProtKB-EC"/>
</dbReference>
<dbReference type="InterPro" id="IPR036398">
    <property type="entry name" value="CA_dom_sf"/>
</dbReference>
<comment type="catalytic activity">
    <reaction evidence="6">
        <text>hydrogencarbonate + H(+) = CO2 + H2O</text>
        <dbReference type="Rhea" id="RHEA:10748"/>
        <dbReference type="ChEBI" id="CHEBI:15377"/>
        <dbReference type="ChEBI" id="CHEBI:15378"/>
        <dbReference type="ChEBI" id="CHEBI:16526"/>
        <dbReference type="ChEBI" id="CHEBI:17544"/>
        <dbReference type="EC" id="4.2.1.1"/>
    </reaction>
</comment>
<evidence type="ECO:0000256" key="6">
    <source>
        <dbReference type="ARBA" id="ARBA00048348"/>
    </source>
</evidence>
<gene>
    <name evidence="9" type="primary">CA2</name>
</gene>
<sequence>MLSTVILCLLVVSAFTKQKSHDDEFNYKLGGDDWPGLCATGDLQSPIDVHFMNQLSGSQIQGCEIVEELKGDTDMYAYPERLVLNRDGQPQATFQFGSTDEVLITNVGDAIVWMFDDDFSLLNLPIQGGKLDGVLHPITKGQGRTSNFMGGQIEYVQARFVNFHVHSPGEHMYNGYLAPLEGHFVMNIDQADLDTCPEAGCLAVVSVHFQHSLDDTPNQFIQDTLELIGGEWPVQIGASMEANGSLNFDQLLPQNPHYMLYSGSLTTPPCTEGVLWHVIQESVPVSIAQVAALQNAIGYSHDGIVRNNRRIQPINNRDIIYHDCI</sequence>
<keyword evidence="5" id="KW-0456">Lyase</keyword>
<dbReference type="GO" id="GO:0008270">
    <property type="term" value="F:zinc ion binding"/>
    <property type="evidence" value="ECO:0007669"/>
    <property type="project" value="InterPro"/>
</dbReference>
<dbReference type="PANTHER" id="PTHR18952:SF265">
    <property type="entry name" value="CARBONIC ANHYDRASE"/>
    <property type="match status" value="1"/>
</dbReference>
<dbReference type="Pfam" id="PF00194">
    <property type="entry name" value="Carb_anhydrase"/>
    <property type="match status" value="1"/>
</dbReference>
<evidence type="ECO:0000256" key="7">
    <source>
        <dbReference type="SAM" id="SignalP"/>
    </source>
</evidence>
<accession>Q9SWA2</accession>
<dbReference type="SMART" id="SM01057">
    <property type="entry name" value="Carb_anhydrase"/>
    <property type="match status" value="1"/>
</dbReference>
<dbReference type="AlphaFoldDB" id="Q9SWA2"/>
<evidence type="ECO:0000256" key="1">
    <source>
        <dbReference type="ARBA" id="ARBA00010718"/>
    </source>
</evidence>